<name>A0A1S3DG98_DIACI</name>
<dbReference type="PaxDb" id="121845-A0A1S3DG98"/>
<proteinExistence type="predicted"/>
<dbReference type="PANTHER" id="PTHR47272">
    <property type="entry name" value="DDE_TNP_1_7 DOMAIN-CONTAINING PROTEIN"/>
    <property type="match status" value="1"/>
</dbReference>
<evidence type="ECO:0000259" key="1">
    <source>
        <dbReference type="Pfam" id="PF13843"/>
    </source>
</evidence>
<keyword evidence="2" id="KW-1185">Reference proteome</keyword>
<dbReference type="Proteomes" id="UP000079169">
    <property type="component" value="Unplaced"/>
</dbReference>
<dbReference type="AlphaFoldDB" id="A0A1S3DG98"/>
<dbReference type="Pfam" id="PF13843">
    <property type="entry name" value="DDE_Tnp_1_7"/>
    <property type="match status" value="1"/>
</dbReference>
<dbReference type="PANTHER" id="PTHR47272:SF2">
    <property type="entry name" value="PIGGYBAC TRANSPOSABLE ELEMENT-DERIVED PROTEIN 3-LIKE"/>
    <property type="match status" value="1"/>
</dbReference>
<accession>A0A1S3DG98</accession>
<gene>
    <name evidence="3" type="primary">LOC103518106</name>
</gene>
<dbReference type="InterPro" id="IPR029526">
    <property type="entry name" value="PGBD"/>
</dbReference>
<protein>
    <submittedName>
        <fullName evidence="3">PiggyBac transposable element-derived protein 2-like</fullName>
    </submittedName>
</protein>
<reference evidence="3" key="1">
    <citation type="submission" date="2025-08" db="UniProtKB">
        <authorList>
            <consortium name="RefSeq"/>
        </authorList>
    </citation>
    <scope>IDENTIFICATION</scope>
</reference>
<organism evidence="2 3">
    <name type="scientific">Diaphorina citri</name>
    <name type="common">Asian citrus psyllid</name>
    <dbReference type="NCBI Taxonomy" id="121845"/>
    <lineage>
        <taxon>Eukaryota</taxon>
        <taxon>Metazoa</taxon>
        <taxon>Ecdysozoa</taxon>
        <taxon>Arthropoda</taxon>
        <taxon>Hexapoda</taxon>
        <taxon>Insecta</taxon>
        <taxon>Pterygota</taxon>
        <taxon>Neoptera</taxon>
        <taxon>Paraneoptera</taxon>
        <taxon>Hemiptera</taxon>
        <taxon>Sternorrhyncha</taxon>
        <taxon>Psylloidea</taxon>
        <taxon>Psyllidae</taxon>
        <taxon>Diaphorininae</taxon>
        <taxon>Diaphorina</taxon>
    </lineage>
</organism>
<dbReference type="OMA" id="INVCANN"/>
<sequence>MYNKNMRGVDLMDNNISNYRIGIRGKKWYTPILFWLLDVAMNNAWILSRQAGMTMDNLSFRREVVRALLMKYGSAPLAPGCRSIVSVPDPLRVDHRGHMIITGQARRRCVMCRNKTVKACRRCDVALHDKCFEAFHVH</sequence>
<feature type="domain" description="PiggyBac transposable element-derived protein" evidence="1">
    <location>
        <begin position="2"/>
        <end position="45"/>
    </location>
</feature>
<dbReference type="KEGG" id="dci:103518106"/>
<evidence type="ECO:0000313" key="3">
    <source>
        <dbReference type="RefSeq" id="XP_008481384.2"/>
    </source>
</evidence>
<dbReference type="RefSeq" id="XP_008481384.2">
    <property type="nucleotide sequence ID" value="XM_008483162.3"/>
</dbReference>
<evidence type="ECO:0000313" key="2">
    <source>
        <dbReference type="Proteomes" id="UP000079169"/>
    </source>
</evidence>
<dbReference type="GeneID" id="103518106"/>
<dbReference type="STRING" id="121845.A0A1S3DG98"/>